<comment type="similarity">
    <text evidence="1">Belongs to the UPF0161 family.</text>
</comment>
<evidence type="ECO:0000313" key="2">
    <source>
        <dbReference type="EMBL" id="GKT05963.1"/>
    </source>
</evidence>
<evidence type="ECO:0000313" key="3">
    <source>
        <dbReference type="Proteomes" id="UP001628078"/>
    </source>
</evidence>
<comment type="caution">
    <text evidence="2">The sequence shown here is derived from an EMBL/GenBank/DDBJ whole genome shotgun (WGS) entry which is preliminary data.</text>
</comment>
<proteinExistence type="inferred from homology"/>
<gene>
    <name evidence="2" type="ORF">JCM31185_12510</name>
</gene>
<dbReference type="HAMAP" id="MF_00386">
    <property type="entry name" value="UPF0161_YidD"/>
    <property type="match status" value="1"/>
</dbReference>
<protein>
    <recommendedName>
        <fullName evidence="1">Putative membrane protein insertion efficiency factor</fullName>
    </recommendedName>
</protein>
<keyword evidence="1" id="KW-0472">Membrane</keyword>
<comment type="function">
    <text evidence="1">Could be involved in insertion of integral membrane proteins into the membrane.</text>
</comment>
<dbReference type="RefSeq" id="WP_407883689.1">
    <property type="nucleotide sequence ID" value="NZ_BQXO01000003.1"/>
</dbReference>
<dbReference type="EMBL" id="BQXO01000003">
    <property type="protein sequence ID" value="GKT05963.1"/>
    <property type="molecule type" value="Genomic_DNA"/>
</dbReference>
<sequence>MNWLLTKLIIGYQRFISPLFPPSCRYYPTCSNYMLIAVKKHGGVAGFIMGMARILRCNPFVRGGYDPVPDYFTVRRNPHPSDMDPIVAAVFYGEHHDKKG</sequence>
<comment type="subcellular location">
    <subcellularLocation>
        <location evidence="1">Cell membrane</location>
        <topology evidence="1">Peripheral membrane protein</topology>
        <orientation evidence="1">Cytoplasmic side</orientation>
    </subcellularLocation>
</comment>
<accession>A0ABQ5JTT0</accession>
<reference evidence="2 3" key="1">
    <citation type="submission" date="2022-03" db="EMBL/GenBank/DDBJ databases">
        <title>Draft genome sequence of Furfurilactobacillus curtus JCM 31185.</title>
        <authorList>
            <person name="Suzuki S."/>
            <person name="Endo A."/>
            <person name="Kajikawa A."/>
        </authorList>
    </citation>
    <scope>NUCLEOTIDE SEQUENCE [LARGE SCALE GENOMIC DNA]</scope>
    <source>
        <strain evidence="2 3">JCM 31185</strain>
    </source>
</reference>
<keyword evidence="1" id="KW-1003">Cell membrane</keyword>
<dbReference type="NCBIfam" id="TIGR00278">
    <property type="entry name" value="membrane protein insertion efficiency factor YidD"/>
    <property type="match status" value="1"/>
</dbReference>
<dbReference type="InterPro" id="IPR002696">
    <property type="entry name" value="Membr_insert_effic_factor_YidD"/>
</dbReference>
<dbReference type="Pfam" id="PF01809">
    <property type="entry name" value="YidD"/>
    <property type="match status" value="1"/>
</dbReference>
<dbReference type="PANTHER" id="PTHR33383">
    <property type="entry name" value="MEMBRANE PROTEIN INSERTION EFFICIENCY FACTOR-RELATED"/>
    <property type="match status" value="1"/>
</dbReference>
<dbReference type="Proteomes" id="UP001628078">
    <property type="component" value="Unassembled WGS sequence"/>
</dbReference>
<dbReference type="SMART" id="SM01234">
    <property type="entry name" value="Haemolytic"/>
    <property type="match status" value="1"/>
</dbReference>
<evidence type="ECO:0000256" key="1">
    <source>
        <dbReference type="HAMAP-Rule" id="MF_00386"/>
    </source>
</evidence>
<organism evidence="2 3">
    <name type="scientific">Furfurilactobacillus curtus</name>
    <dbReference type="NCBI Taxonomy" id="1746200"/>
    <lineage>
        <taxon>Bacteria</taxon>
        <taxon>Bacillati</taxon>
        <taxon>Bacillota</taxon>
        <taxon>Bacilli</taxon>
        <taxon>Lactobacillales</taxon>
        <taxon>Lactobacillaceae</taxon>
        <taxon>Furfurilactobacillus</taxon>
    </lineage>
</organism>
<name>A0ABQ5JTT0_9LACO</name>
<dbReference type="PANTHER" id="PTHR33383:SF1">
    <property type="entry name" value="MEMBRANE PROTEIN INSERTION EFFICIENCY FACTOR-RELATED"/>
    <property type="match status" value="1"/>
</dbReference>
<keyword evidence="3" id="KW-1185">Reference proteome</keyword>